<evidence type="ECO:0000313" key="3">
    <source>
        <dbReference type="EMBL" id="MEQ7846553.1"/>
    </source>
</evidence>
<evidence type="ECO:0000256" key="2">
    <source>
        <dbReference type="SAM" id="Phobius"/>
    </source>
</evidence>
<feature type="transmembrane region" description="Helical" evidence="2">
    <location>
        <begin position="87"/>
        <end position="105"/>
    </location>
</feature>
<feature type="compositionally biased region" description="Gly residues" evidence="1">
    <location>
        <begin position="7"/>
        <end position="19"/>
    </location>
</feature>
<feature type="transmembrane region" description="Helical" evidence="2">
    <location>
        <begin position="154"/>
        <end position="177"/>
    </location>
</feature>
<dbReference type="EMBL" id="JBEGDP010000003">
    <property type="protein sequence ID" value="MEQ7846553.1"/>
    <property type="molecule type" value="Genomic_DNA"/>
</dbReference>
<keyword evidence="2" id="KW-1133">Transmembrane helix</keyword>
<reference evidence="3 4" key="1">
    <citation type="submission" date="2024-02" db="EMBL/GenBank/DDBJ databases">
        <title>Full genome sequence of Nocardioides kribbensis.</title>
        <authorList>
            <person name="Poletto B.L."/>
            <person name="Silva G."/>
            <person name="Galante D."/>
            <person name="Campos K.R."/>
            <person name="Santos M.B.N."/>
            <person name="Sacchi C.T."/>
        </authorList>
    </citation>
    <scope>NUCLEOTIDE SEQUENCE [LARGE SCALE GENOMIC DNA]</scope>
    <source>
        <strain evidence="3 4">O4R</strain>
    </source>
</reference>
<feature type="transmembrane region" description="Helical" evidence="2">
    <location>
        <begin position="112"/>
        <end position="134"/>
    </location>
</feature>
<gene>
    <name evidence="3" type="ORF">V6R90_04615</name>
</gene>
<evidence type="ECO:0000313" key="4">
    <source>
        <dbReference type="Proteomes" id="UP001482520"/>
    </source>
</evidence>
<dbReference type="InterPro" id="IPR019051">
    <property type="entry name" value="Trp_biosyn_TM_oprn/chp"/>
</dbReference>
<accession>A0ABV1NVP7</accession>
<dbReference type="Proteomes" id="UP001482520">
    <property type="component" value="Unassembled WGS sequence"/>
</dbReference>
<evidence type="ECO:0000256" key="1">
    <source>
        <dbReference type="SAM" id="MobiDB-lite"/>
    </source>
</evidence>
<name>A0ABV1NVP7_9ACTN</name>
<keyword evidence="2" id="KW-0472">Membrane</keyword>
<feature type="region of interest" description="Disordered" evidence="1">
    <location>
        <begin position="1"/>
        <end position="32"/>
    </location>
</feature>
<dbReference type="Pfam" id="PF09534">
    <property type="entry name" value="Trp_oprn_chp"/>
    <property type="match status" value="1"/>
</dbReference>
<proteinExistence type="predicted"/>
<sequence length="221" mass="21901">MAEPIGGPTGGPTGAGTAGDAGRSAASTPQRTRGRRLFAPVVLAGLASAGLAAVAGARPWVQPEGGSGSDAAIGYAVTGTDPGESPVVTSLALVLLACWGVVLVARGRARRAVAVLGALASLGAVVAAVSAWLTLDDAVADALGPAGGGTEHTWWSYVGVLACLAAAGVALPAVRLVREWPEMGTRYDTPQGGAAPTRVSTEDASNLDLWKAIDEGRDPTA</sequence>
<organism evidence="3 4">
    <name type="scientific">Nocardioides kribbensis</name>
    <dbReference type="NCBI Taxonomy" id="305517"/>
    <lineage>
        <taxon>Bacteria</taxon>
        <taxon>Bacillati</taxon>
        <taxon>Actinomycetota</taxon>
        <taxon>Actinomycetes</taxon>
        <taxon>Propionibacteriales</taxon>
        <taxon>Nocardioidaceae</taxon>
        <taxon>Nocardioides</taxon>
    </lineage>
</organism>
<comment type="caution">
    <text evidence="3">The sequence shown here is derived from an EMBL/GenBank/DDBJ whole genome shotgun (WGS) entry which is preliminary data.</text>
</comment>
<keyword evidence="2" id="KW-0812">Transmembrane</keyword>
<dbReference type="RefSeq" id="WP_349803924.1">
    <property type="nucleotide sequence ID" value="NZ_JBEGDP010000003.1"/>
</dbReference>
<keyword evidence="4" id="KW-1185">Reference proteome</keyword>
<protein>
    <submittedName>
        <fullName evidence="3">Trp biosynthesis-associated membrane protein</fullName>
    </submittedName>
</protein>
<feature type="transmembrane region" description="Helical" evidence="2">
    <location>
        <begin position="37"/>
        <end position="57"/>
    </location>
</feature>